<dbReference type="PANTHER" id="PTHR21301:SF10">
    <property type="entry name" value="REVERSE TRANSCRIPTASE DOMAIN-CONTAINING PROTEIN"/>
    <property type="match status" value="1"/>
</dbReference>
<feature type="region of interest" description="Disordered" evidence="1">
    <location>
        <begin position="101"/>
        <end position="121"/>
    </location>
</feature>
<keyword evidence="3" id="KW-1185">Reference proteome</keyword>
<dbReference type="AlphaFoldDB" id="A0A183TJJ9"/>
<reference evidence="2 3" key="2">
    <citation type="submission" date="2018-11" db="EMBL/GenBank/DDBJ databases">
        <authorList>
            <consortium name="Pathogen Informatics"/>
        </authorList>
    </citation>
    <scope>NUCLEOTIDE SEQUENCE [LARGE SCALE GENOMIC DNA]</scope>
    <source>
        <strain evidence="2 3">NST_G2</strain>
    </source>
</reference>
<organism evidence="4">
    <name type="scientific">Schistocephalus solidus</name>
    <name type="common">Tapeworm</name>
    <dbReference type="NCBI Taxonomy" id="70667"/>
    <lineage>
        <taxon>Eukaryota</taxon>
        <taxon>Metazoa</taxon>
        <taxon>Spiralia</taxon>
        <taxon>Lophotrochozoa</taxon>
        <taxon>Platyhelminthes</taxon>
        <taxon>Cestoda</taxon>
        <taxon>Eucestoda</taxon>
        <taxon>Diphyllobothriidea</taxon>
        <taxon>Diphyllobothriidae</taxon>
        <taxon>Schistocephalus</taxon>
    </lineage>
</organism>
<evidence type="ECO:0000256" key="1">
    <source>
        <dbReference type="SAM" id="MobiDB-lite"/>
    </source>
</evidence>
<dbReference type="OrthoDB" id="6257278at2759"/>
<evidence type="ECO:0000313" key="3">
    <source>
        <dbReference type="Proteomes" id="UP000275846"/>
    </source>
</evidence>
<gene>
    <name evidence="2" type="ORF">SSLN_LOCUS16646</name>
</gene>
<proteinExistence type="predicted"/>
<dbReference type="EMBL" id="UYSU01041345">
    <property type="protein sequence ID" value="VDM03032.1"/>
    <property type="molecule type" value="Genomic_DNA"/>
</dbReference>
<accession>A0A183TJJ9</accession>
<dbReference type="PANTHER" id="PTHR21301">
    <property type="entry name" value="REVERSE TRANSCRIPTASE"/>
    <property type="match status" value="1"/>
</dbReference>
<reference evidence="4" key="1">
    <citation type="submission" date="2016-06" db="UniProtKB">
        <authorList>
            <consortium name="WormBaseParasite"/>
        </authorList>
    </citation>
    <scope>IDENTIFICATION</scope>
</reference>
<evidence type="ECO:0000313" key="2">
    <source>
        <dbReference type="EMBL" id="VDM03032.1"/>
    </source>
</evidence>
<evidence type="ECO:0000313" key="4">
    <source>
        <dbReference type="WBParaSite" id="SSLN_0001728201-mRNA-1"/>
    </source>
</evidence>
<name>A0A183TJJ9_SCHSO</name>
<sequence length="121" mass="13487">MGKVEKTRLKDTIDELDFYGRYGDDLFCMTDHNTDTNALVRKFNSVHPSLKFSAESEVDNGIAFLDILLQRREDGSIKYRTTIRASQLCDVGVGALTDGSAYPSSRATARPGPHNAHTRIH</sequence>
<dbReference type="WBParaSite" id="SSLN_0001728201-mRNA-1">
    <property type="protein sequence ID" value="SSLN_0001728201-mRNA-1"/>
    <property type="gene ID" value="SSLN_0001728201"/>
</dbReference>
<protein>
    <submittedName>
        <fullName evidence="4">RNA-directed RNA polymerase</fullName>
    </submittedName>
</protein>
<dbReference type="Proteomes" id="UP000275846">
    <property type="component" value="Unassembled WGS sequence"/>
</dbReference>